<organism evidence="9">
    <name type="scientific">hydrothermal vent metagenome</name>
    <dbReference type="NCBI Taxonomy" id="652676"/>
    <lineage>
        <taxon>unclassified sequences</taxon>
        <taxon>metagenomes</taxon>
        <taxon>ecological metagenomes</taxon>
    </lineage>
</organism>
<keyword evidence="6" id="KW-0862">Zinc</keyword>
<dbReference type="PANTHER" id="PTHR30134:SF2">
    <property type="entry name" value="HYDROGENASE MATURATION FACTOR HYPB"/>
    <property type="match status" value="1"/>
</dbReference>
<evidence type="ECO:0000256" key="5">
    <source>
        <dbReference type="ARBA" id="ARBA00022801"/>
    </source>
</evidence>
<evidence type="ECO:0000256" key="7">
    <source>
        <dbReference type="ARBA" id="ARBA00023134"/>
    </source>
</evidence>
<evidence type="ECO:0000259" key="8">
    <source>
        <dbReference type="Pfam" id="PF02492"/>
    </source>
</evidence>
<dbReference type="Gene3D" id="3.40.50.300">
    <property type="entry name" value="P-loop containing nucleotide triphosphate hydrolases"/>
    <property type="match status" value="1"/>
</dbReference>
<dbReference type="GO" id="GO:0051604">
    <property type="term" value="P:protein maturation"/>
    <property type="evidence" value="ECO:0007669"/>
    <property type="project" value="InterPro"/>
</dbReference>
<keyword evidence="3" id="KW-0479">Metal-binding</keyword>
<dbReference type="PANTHER" id="PTHR30134">
    <property type="entry name" value="HYDROGENASE PROTEIN ASSEMBLY PROTEIN, NICKEL CHAPERONE"/>
    <property type="match status" value="1"/>
</dbReference>
<keyword evidence="2" id="KW-0533">Nickel</keyword>
<evidence type="ECO:0000256" key="4">
    <source>
        <dbReference type="ARBA" id="ARBA00022741"/>
    </source>
</evidence>
<reference evidence="9" key="1">
    <citation type="submission" date="2018-06" db="EMBL/GenBank/DDBJ databases">
        <authorList>
            <person name="Zhirakovskaya E."/>
        </authorList>
    </citation>
    <scope>NUCLEOTIDE SEQUENCE</scope>
</reference>
<keyword evidence="5" id="KW-0378">Hydrolase</keyword>
<feature type="domain" description="CobW/HypB/UreG nucleotide-binding" evidence="8">
    <location>
        <begin position="33"/>
        <end position="194"/>
    </location>
</feature>
<dbReference type="EMBL" id="UOGA01000305">
    <property type="protein sequence ID" value="VAX25585.1"/>
    <property type="molecule type" value="Genomic_DNA"/>
</dbReference>
<dbReference type="GO" id="GO:0003924">
    <property type="term" value="F:GTPase activity"/>
    <property type="evidence" value="ECO:0007669"/>
    <property type="project" value="InterPro"/>
</dbReference>
<comment type="similarity">
    <text evidence="1">Belongs to the SIMIBI class G3E GTPase family. HypB/HupM subfamily.</text>
</comment>
<name>A0A3B1D1S3_9ZZZZ</name>
<dbReference type="InterPro" id="IPR003495">
    <property type="entry name" value="CobW/HypB/UreG_nucleotide-bd"/>
</dbReference>
<evidence type="ECO:0000256" key="1">
    <source>
        <dbReference type="ARBA" id="ARBA00006211"/>
    </source>
</evidence>
<proteinExistence type="inferred from homology"/>
<accession>A0A3B1D1S3</accession>
<evidence type="ECO:0000256" key="3">
    <source>
        <dbReference type="ARBA" id="ARBA00022723"/>
    </source>
</evidence>
<gene>
    <name evidence="9" type="ORF">MNBD_NITROSPINAE04-1496</name>
</gene>
<evidence type="ECO:0000256" key="2">
    <source>
        <dbReference type="ARBA" id="ARBA00022596"/>
    </source>
</evidence>
<dbReference type="AlphaFoldDB" id="A0A3B1D1S3"/>
<dbReference type="Pfam" id="PF02492">
    <property type="entry name" value="cobW"/>
    <property type="match status" value="1"/>
</dbReference>
<dbReference type="GO" id="GO:0008270">
    <property type="term" value="F:zinc ion binding"/>
    <property type="evidence" value="ECO:0007669"/>
    <property type="project" value="TreeGrafter"/>
</dbReference>
<dbReference type="GO" id="GO:0016151">
    <property type="term" value="F:nickel cation binding"/>
    <property type="evidence" value="ECO:0007669"/>
    <property type="project" value="InterPro"/>
</dbReference>
<dbReference type="InterPro" id="IPR027417">
    <property type="entry name" value="P-loop_NTPase"/>
</dbReference>
<dbReference type="SUPFAM" id="SSF52540">
    <property type="entry name" value="P-loop containing nucleoside triphosphate hydrolases"/>
    <property type="match status" value="1"/>
</dbReference>
<dbReference type="InterPro" id="IPR004392">
    <property type="entry name" value="Hyd_mat_HypB"/>
</dbReference>
<evidence type="ECO:0000256" key="6">
    <source>
        <dbReference type="ARBA" id="ARBA00022833"/>
    </source>
</evidence>
<keyword evidence="7" id="KW-0342">GTP-binding</keyword>
<sequence>MSRTIKIEKSILEKNDVVAVRLRKMFSGRKLAVINIMSSPGAGKTTLLVETLKRLAPKIAIGVIEGDIATDHDAQKVEEAGSPWVVQINTGGRCHLEASMVEKAFNGAPDGLDLLIIENVGNLVCPSGFDLGEGHRVMLGALTEGLDKPKKYPGMFRACGYLVINKIDLASVLNIDVSDYEKEALAVNPDLKIFKTSATSGAGMDEWLGWLESLVTKGE</sequence>
<dbReference type="PIRSF" id="PIRSF005624">
    <property type="entry name" value="Ni-bind_GTPase"/>
    <property type="match status" value="1"/>
</dbReference>
<keyword evidence="4" id="KW-0547">Nucleotide-binding</keyword>
<dbReference type="GO" id="GO:0005525">
    <property type="term" value="F:GTP binding"/>
    <property type="evidence" value="ECO:0007669"/>
    <property type="project" value="UniProtKB-KW"/>
</dbReference>
<evidence type="ECO:0000313" key="9">
    <source>
        <dbReference type="EMBL" id="VAX25585.1"/>
    </source>
</evidence>
<dbReference type="NCBIfam" id="TIGR00073">
    <property type="entry name" value="hypB"/>
    <property type="match status" value="1"/>
</dbReference>
<protein>
    <submittedName>
        <fullName evidence="9">[NiFe] hydrogenase nickel incorporation-associated protein HypB</fullName>
    </submittedName>
</protein>